<feature type="compositionally biased region" description="Low complexity" evidence="1">
    <location>
        <begin position="486"/>
        <end position="499"/>
    </location>
</feature>
<feature type="region of interest" description="Disordered" evidence="1">
    <location>
        <begin position="365"/>
        <end position="414"/>
    </location>
</feature>
<evidence type="ECO:0000259" key="2">
    <source>
        <dbReference type="Pfam" id="PF13358"/>
    </source>
</evidence>
<dbReference type="Pfam" id="PF13358">
    <property type="entry name" value="DDE_3"/>
    <property type="match status" value="1"/>
</dbReference>
<name>A0A0F7S7H0_9BASI</name>
<evidence type="ECO:0000313" key="4">
    <source>
        <dbReference type="Proteomes" id="UP000242770"/>
    </source>
</evidence>
<evidence type="ECO:0000256" key="1">
    <source>
        <dbReference type="SAM" id="MobiDB-lite"/>
    </source>
</evidence>
<feature type="compositionally biased region" description="Low complexity" evidence="1">
    <location>
        <begin position="451"/>
        <end position="466"/>
    </location>
</feature>
<reference evidence="4" key="1">
    <citation type="submission" date="2014-06" db="EMBL/GenBank/DDBJ databases">
        <authorList>
            <person name="Berkman P.J."/>
        </authorList>
    </citation>
    <scope>NUCLEOTIDE SEQUENCE [LARGE SCALE GENOMIC DNA]</scope>
</reference>
<feature type="compositionally biased region" description="Low complexity" evidence="1">
    <location>
        <begin position="530"/>
        <end position="540"/>
    </location>
</feature>
<keyword evidence="4" id="KW-1185">Reference proteome</keyword>
<sequence length="648" mass="71021">MPAPLSEDMCQRIIHAVHDLKYSYAKAAKELQTSPATQPELDFLEAQLVQVDTAVTLETLQAHMSTQFGVLYLITSIWHSITQKLQYRLKHMHLMLQNYNDNLCIHTCCAWCTQFLQEGLSLMDCVYVDESGFNLHQICMLKYACKGQHAIQHMGMCNKVIIMDNCRLHYNVSVHAAIGAAGHQLHFLPAYSPFLNAAEWVFAHIKPQMHKNRFNTWEYMVMRMQGEIKRITPEKTSGWIREEQHEQDLANDDRDDDNECGGFDAPVPDYILRSKYYDRSVCLDALNVFARDHGFQLTIRTSSTHVAYLTCRRGRRPPKSRATTSATSSHTSYTACQYSIKLVSPVSKVGPAPLDIQLVHASHNHRPFPDNFEPITSRSNKRRQPQAHSHSDAALLDPRAHKRTRSTLTSPSNQMAWPAAYQHGLAPSLSLGPSAPSATSSLLACTEPSVSVACSSPSSTSTATATARHERGRLATRPSSRRRRAASPGAASSTTSMGSNATAVHTLMALRLGSSAVSNPASIAANTNANATAAQPTANPTLPPPPKLSFASTSSSSASTAARPHDPAGAGASEAVAEPTRSERCMRDASVQTDTPPRAQTLHLWLQDAPDATDMVSAVVPLSSDQIECALRNIEALRLALQVRKACL</sequence>
<proteinExistence type="predicted"/>
<organism evidence="3 4">
    <name type="scientific">Sporisorium scitamineum</name>
    <dbReference type="NCBI Taxonomy" id="49012"/>
    <lineage>
        <taxon>Eukaryota</taxon>
        <taxon>Fungi</taxon>
        <taxon>Dikarya</taxon>
        <taxon>Basidiomycota</taxon>
        <taxon>Ustilaginomycotina</taxon>
        <taxon>Ustilaginomycetes</taxon>
        <taxon>Ustilaginales</taxon>
        <taxon>Ustilaginaceae</taxon>
        <taxon>Sporisorium</taxon>
    </lineage>
</organism>
<protein>
    <recommendedName>
        <fullName evidence="2">Tc1-like transposase DDE domain-containing protein</fullName>
    </recommendedName>
</protein>
<dbReference type="InterPro" id="IPR038717">
    <property type="entry name" value="Tc1-like_DDE_dom"/>
</dbReference>
<dbReference type="InterPro" id="IPR036397">
    <property type="entry name" value="RNaseH_sf"/>
</dbReference>
<dbReference type="EMBL" id="CCFA01000676">
    <property type="protein sequence ID" value="CDW96623.1"/>
    <property type="molecule type" value="Genomic_DNA"/>
</dbReference>
<feature type="compositionally biased region" description="Low complexity" evidence="1">
    <location>
        <begin position="551"/>
        <end position="562"/>
    </location>
</feature>
<feature type="domain" description="Tc1-like transposase DDE" evidence="2">
    <location>
        <begin position="158"/>
        <end position="215"/>
    </location>
</feature>
<accession>A0A0F7S7H0</accession>
<feature type="region of interest" description="Disordered" evidence="1">
    <location>
        <begin position="530"/>
        <end position="596"/>
    </location>
</feature>
<evidence type="ECO:0000313" key="3">
    <source>
        <dbReference type="EMBL" id="CDW96623.1"/>
    </source>
</evidence>
<dbReference type="Gene3D" id="3.30.420.10">
    <property type="entry name" value="Ribonuclease H-like superfamily/Ribonuclease H"/>
    <property type="match status" value="1"/>
</dbReference>
<feature type="region of interest" description="Disordered" evidence="1">
    <location>
        <begin position="451"/>
        <end position="499"/>
    </location>
</feature>
<gene>
    <name evidence="3" type="primary">SSCI13140.1</name>
</gene>
<dbReference type="Proteomes" id="UP000242770">
    <property type="component" value="Unassembled WGS sequence"/>
</dbReference>
<dbReference type="GO" id="GO:0003676">
    <property type="term" value="F:nucleic acid binding"/>
    <property type="evidence" value="ECO:0007669"/>
    <property type="project" value="InterPro"/>
</dbReference>
<dbReference type="AlphaFoldDB" id="A0A0F7S7H0"/>